<evidence type="ECO:0000256" key="8">
    <source>
        <dbReference type="ARBA" id="ARBA00023211"/>
    </source>
</evidence>
<dbReference type="GO" id="GO:0005525">
    <property type="term" value="F:GTP binding"/>
    <property type="evidence" value="ECO:0007669"/>
    <property type="project" value="UniProtKB-KW"/>
</dbReference>
<dbReference type="GO" id="GO:0006396">
    <property type="term" value="P:RNA processing"/>
    <property type="evidence" value="ECO:0007669"/>
    <property type="project" value="InterPro"/>
</dbReference>
<keyword evidence="3" id="KW-0436">Ligase</keyword>
<gene>
    <name evidence="12" type="ORF">XBFM1_1460001</name>
</gene>
<dbReference type="AlphaFoldDB" id="A0A077NNY8"/>
<feature type="binding site" evidence="11">
    <location>
        <begin position="22"/>
        <end position="25"/>
    </location>
    <ligand>
        <name>GMP</name>
        <dbReference type="ChEBI" id="CHEBI:58115"/>
    </ligand>
</feature>
<dbReference type="GO" id="GO:0003909">
    <property type="term" value="F:DNA ligase activity"/>
    <property type="evidence" value="ECO:0007669"/>
    <property type="project" value="TreeGrafter"/>
</dbReference>
<evidence type="ECO:0000256" key="4">
    <source>
        <dbReference type="ARBA" id="ARBA00022723"/>
    </source>
</evidence>
<evidence type="ECO:0000256" key="9">
    <source>
        <dbReference type="ARBA" id="ARBA00047746"/>
    </source>
</evidence>
<evidence type="ECO:0000256" key="2">
    <source>
        <dbReference type="ARBA" id="ARBA00012726"/>
    </source>
</evidence>
<dbReference type="InterPro" id="IPR052915">
    <property type="entry name" value="RtcB-like"/>
</dbReference>
<keyword evidence="5 11" id="KW-0547">Nucleotide-binding</keyword>
<evidence type="ECO:0000313" key="12">
    <source>
        <dbReference type="EMBL" id="CDH00244.1"/>
    </source>
</evidence>
<reference evidence="12" key="1">
    <citation type="submission" date="2013-07" db="EMBL/GenBank/DDBJ databases">
        <title>Sub-species coevolution in mutualistic symbiosis.</title>
        <authorList>
            <person name="Murfin K."/>
            <person name="Klassen J."/>
            <person name="Lee M."/>
            <person name="Forst S."/>
            <person name="Stock P."/>
            <person name="Goodrich-Blair H."/>
        </authorList>
    </citation>
    <scope>NUCLEOTIDE SEQUENCE [LARGE SCALE GENOMIC DNA]</scope>
    <source>
        <strain evidence="12">Feltiae Moldova</strain>
    </source>
</reference>
<evidence type="ECO:0000256" key="11">
    <source>
        <dbReference type="PIRSR" id="PIRSR601233-2"/>
    </source>
</evidence>
<evidence type="ECO:0000256" key="10">
    <source>
        <dbReference type="PIRSR" id="PIRSR601233-1"/>
    </source>
</evidence>
<keyword evidence="4" id="KW-0479">Metal-binding</keyword>
<evidence type="ECO:0000256" key="6">
    <source>
        <dbReference type="ARBA" id="ARBA00022800"/>
    </source>
</evidence>
<feature type="binding site" evidence="11">
    <location>
        <position position="95"/>
    </location>
    <ligand>
        <name>GMP</name>
        <dbReference type="ChEBI" id="CHEBI:58115"/>
    </ligand>
</feature>
<dbReference type="GO" id="GO:0170057">
    <property type="term" value="F:RNA ligase (GTP) activity"/>
    <property type="evidence" value="ECO:0007669"/>
    <property type="project" value="UniProtKB-EC"/>
</dbReference>
<name>A0A077NNY8_XENBV</name>
<evidence type="ECO:0000256" key="1">
    <source>
        <dbReference type="ARBA" id="ARBA00001936"/>
    </source>
</evidence>
<proteinExistence type="predicted"/>
<dbReference type="EMBL" id="CBSV010000053">
    <property type="protein sequence ID" value="CDH00244.1"/>
    <property type="molecule type" value="Genomic_DNA"/>
</dbReference>
<dbReference type="EC" id="6.5.1.8" evidence="2"/>
<comment type="caution">
    <text evidence="12">The sequence shown here is derived from an EMBL/GenBank/DDBJ whole genome shotgun (WGS) entry which is preliminary data.</text>
</comment>
<comment type="cofactor">
    <cofactor evidence="1">
        <name>Mn(2+)</name>
        <dbReference type="ChEBI" id="CHEBI:29035"/>
    </cofactor>
</comment>
<dbReference type="GO" id="GO:0006281">
    <property type="term" value="P:DNA repair"/>
    <property type="evidence" value="ECO:0007669"/>
    <property type="project" value="TreeGrafter"/>
</dbReference>
<evidence type="ECO:0000256" key="7">
    <source>
        <dbReference type="ARBA" id="ARBA00023134"/>
    </source>
</evidence>
<dbReference type="Pfam" id="PF01139">
    <property type="entry name" value="RtcB"/>
    <property type="match status" value="1"/>
</dbReference>
<dbReference type="SUPFAM" id="SSF103365">
    <property type="entry name" value="Hypothetical protein PH1602"/>
    <property type="match status" value="1"/>
</dbReference>
<keyword evidence="8" id="KW-0464">Manganese</keyword>
<feature type="binding site" evidence="11">
    <location>
        <position position="5"/>
    </location>
    <ligand>
        <name>GMP</name>
        <dbReference type="ChEBI" id="CHEBI:58115"/>
    </ligand>
</feature>
<comment type="catalytic activity">
    <reaction evidence="9">
        <text>a 3'-end 3'-phospho-ribonucleotide-RNA + a 5'-end dephospho-ribonucleoside-RNA + GTP = a ribonucleotidyl-ribonucleotide-RNA + GMP + diphosphate</text>
        <dbReference type="Rhea" id="RHEA:68076"/>
        <dbReference type="Rhea" id="RHEA-COMP:10463"/>
        <dbReference type="Rhea" id="RHEA-COMP:13936"/>
        <dbReference type="Rhea" id="RHEA-COMP:17355"/>
        <dbReference type="ChEBI" id="CHEBI:33019"/>
        <dbReference type="ChEBI" id="CHEBI:37565"/>
        <dbReference type="ChEBI" id="CHEBI:58115"/>
        <dbReference type="ChEBI" id="CHEBI:83062"/>
        <dbReference type="ChEBI" id="CHEBI:138284"/>
        <dbReference type="ChEBI" id="CHEBI:173118"/>
        <dbReference type="EC" id="6.5.1.8"/>
    </reaction>
</comment>
<feature type="active site" description="GMP-histidine intermediate" evidence="10">
    <location>
        <position position="22"/>
    </location>
</feature>
<dbReference type="InterPro" id="IPR036025">
    <property type="entry name" value="RtcB-like_sf"/>
</dbReference>
<keyword evidence="6" id="KW-0692">RNA repair</keyword>
<organism evidence="12">
    <name type="scientific">Xenorhabdus bovienii str. feltiae Moldova</name>
    <dbReference type="NCBI Taxonomy" id="1398200"/>
    <lineage>
        <taxon>Bacteria</taxon>
        <taxon>Pseudomonadati</taxon>
        <taxon>Pseudomonadota</taxon>
        <taxon>Gammaproteobacteria</taxon>
        <taxon>Enterobacterales</taxon>
        <taxon>Morganellaceae</taxon>
        <taxon>Xenorhabdus</taxon>
    </lineage>
</organism>
<keyword evidence="12" id="KW-0808">Transferase</keyword>
<dbReference type="GO" id="GO:0030145">
    <property type="term" value="F:manganese ion binding"/>
    <property type="evidence" value="ECO:0007669"/>
    <property type="project" value="TreeGrafter"/>
</dbReference>
<dbReference type="GO" id="GO:0042245">
    <property type="term" value="P:RNA repair"/>
    <property type="evidence" value="ECO:0007669"/>
    <property type="project" value="UniProtKB-KW"/>
</dbReference>
<evidence type="ECO:0000256" key="3">
    <source>
        <dbReference type="ARBA" id="ARBA00022598"/>
    </source>
</evidence>
<dbReference type="PANTHER" id="PTHR43749:SF2">
    <property type="entry name" value="RNA-SPLICING LIGASE RTCB"/>
    <property type="match status" value="1"/>
</dbReference>
<keyword evidence="7 11" id="KW-0342">GTP-binding</keyword>
<dbReference type="HOGENOM" id="CLU_167868_0_0_6"/>
<dbReference type="GO" id="GO:0016740">
    <property type="term" value="F:transferase activity"/>
    <property type="evidence" value="ECO:0007669"/>
    <property type="project" value="UniProtKB-KW"/>
</dbReference>
<evidence type="ECO:0000256" key="5">
    <source>
        <dbReference type="ARBA" id="ARBA00022741"/>
    </source>
</evidence>
<dbReference type="InterPro" id="IPR001233">
    <property type="entry name" value="RtcB"/>
</dbReference>
<dbReference type="Gene3D" id="3.90.1860.10">
    <property type="entry name" value="tRNA-splicing ligase RtcB"/>
    <property type="match status" value="1"/>
</dbReference>
<protein>
    <recommendedName>
        <fullName evidence="2">3'-phosphate/5'-hydroxy nucleic acid ligase</fullName>
        <ecNumber evidence="2">6.5.1.8</ecNumber>
    </recommendedName>
</protein>
<sequence>MGDYSYLVLGKGNEDWLWSCSHGAGRSVRRQAMRNKVPDLQKNSRLPWQCITLKSDRLREEAPEAYKPITSVIEIQEQTGLIQPVARVRPWITFKA</sequence>
<dbReference type="Proteomes" id="UP000028487">
    <property type="component" value="Unassembled WGS sequence"/>
</dbReference>
<dbReference type="PANTHER" id="PTHR43749">
    <property type="entry name" value="RNA-SPLICING LIGASE RTCB"/>
    <property type="match status" value="1"/>
</dbReference>
<accession>A0A077NNY8</accession>